<proteinExistence type="predicted"/>
<feature type="non-terminal residue" evidence="2">
    <location>
        <position position="68"/>
    </location>
</feature>
<organism evidence="2 3">
    <name type="scientific">Clydaea vesicula</name>
    <dbReference type="NCBI Taxonomy" id="447962"/>
    <lineage>
        <taxon>Eukaryota</taxon>
        <taxon>Fungi</taxon>
        <taxon>Fungi incertae sedis</taxon>
        <taxon>Chytridiomycota</taxon>
        <taxon>Chytridiomycota incertae sedis</taxon>
        <taxon>Chytridiomycetes</taxon>
        <taxon>Lobulomycetales</taxon>
        <taxon>Lobulomycetaceae</taxon>
        <taxon>Clydaea</taxon>
    </lineage>
</organism>
<dbReference type="Proteomes" id="UP001211065">
    <property type="component" value="Unassembled WGS sequence"/>
</dbReference>
<accession>A0AAD5XWH0</accession>
<reference evidence="2" key="1">
    <citation type="submission" date="2020-05" db="EMBL/GenBank/DDBJ databases">
        <title>Phylogenomic resolution of chytrid fungi.</title>
        <authorList>
            <person name="Stajich J.E."/>
            <person name="Amses K."/>
            <person name="Simmons R."/>
            <person name="Seto K."/>
            <person name="Myers J."/>
            <person name="Bonds A."/>
            <person name="Quandt C.A."/>
            <person name="Barry K."/>
            <person name="Liu P."/>
            <person name="Grigoriev I."/>
            <person name="Longcore J.E."/>
            <person name="James T.Y."/>
        </authorList>
    </citation>
    <scope>NUCLEOTIDE SEQUENCE</scope>
    <source>
        <strain evidence="2">JEL0476</strain>
    </source>
</reference>
<sequence length="68" mass="8023">MSNVDEQRFIGNSNFISLFISIQENTLLVDGSYIFIWLCYILLKDKKYKSGNIFLNSGFDFKAWFKKL</sequence>
<dbReference type="EMBL" id="JADGJW010000693">
    <property type="protein sequence ID" value="KAJ3213623.1"/>
    <property type="molecule type" value="Genomic_DNA"/>
</dbReference>
<protein>
    <submittedName>
        <fullName evidence="2">Uncharacterized protein</fullName>
    </submittedName>
</protein>
<dbReference type="AlphaFoldDB" id="A0AAD5XWH0"/>
<keyword evidence="3" id="KW-1185">Reference proteome</keyword>
<keyword evidence="1" id="KW-0472">Membrane</keyword>
<gene>
    <name evidence="2" type="ORF">HK099_007272</name>
</gene>
<name>A0AAD5XWH0_9FUNG</name>
<feature type="transmembrane region" description="Helical" evidence="1">
    <location>
        <begin position="26"/>
        <end position="43"/>
    </location>
</feature>
<evidence type="ECO:0000256" key="1">
    <source>
        <dbReference type="SAM" id="Phobius"/>
    </source>
</evidence>
<comment type="caution">
    <text evidence="2">The sequence shown here is derived from an EMBL/GenBank/DDBJ whole genome shotgun (WGS) entry which is preliminary data.</text>
</comment>
<keyword evidence="1" id="KW-1133">Transmembrane helix</keyword>
<evidence type="ECO:0000313" key="3">
    <source>
        <dbReference type="Proteomes" id="UP001211065"/>
    </source>
</evidence>
<evidence type="ECO:0000313" key="2">
    <source>
        <dbReference type="EMBL" id="KAJ3213623.1"/>
    </source>
</evidence>
<keyword evidence="1" id="KW-0812">Transmembrane</keyword>